<sequence length="1349" mass="151867">MAVEEFKCFMRRKRKRGSGKIKLSVNERVEFLIPICFHDSCQYSYSPLSIPQLHGQWGNKMVVALPISFGSAVASAKLHGQWGNKMVVALPISFGSAVACGNEMVVALPISFGSAVAGANKMVVALPILFGSAVARDAPLSVVRSEEEGFLGSWHPGTVIQCGKQKRYVKYDNLLDDNNGSNHLVDVVVVPAVLDGASSTICNERGFIRPFPPMIEFGIWDLPFGLCVDVNFQEAWWEGVIFDHCDGMEERCIFFPDLGDEMKFEIGQLRITHDWNEVTEDWERRGMWIFLELVEECEQDTYVPVSIKQIWYDVRAKKDFDKIRDWTCNVKDLWKVLVFEVVNDYFTLTLKELSKGLLTEAPELESGEPAVNVHLNQEGDTANFHSILHSGKQLNRKSNVHYDDGHSNVFGSDVILAESPMEKGDMSNFLDNDQNSGSIILVQEKYDTDLAGDGASKMPIPETEVLVQKESISPVEEVFPDIAEGISRSDTDAAGEVDSSASCYEKNRRQATRIRSTYWKPLNLSGVKSCPNAINQYALASKRKTRVKLKTKVRKHLAYLGWKIEWTECGSSRRYRYISPDKQGKQVYMSLCQVCEHMKNENKADSLLSKDDQGKLNPTVDSTISHPANSPPPPSIEDVESEFCPEAVLKYYLLAFEKDPKADKKSMIQKARNHLLAAGWNCDHPVERGRGLIYKSPKNKCFGSLRVACRVYIEECLPQWIGSSMLPLDVSEINEENISQGDMNELVLRVSQLLQEEPELRNVNSFPASRSTRNCKLKRSRNLKCRLPKIQRKGLPIRLLRSSKRVQKVCAPSPSHKKPQNVLSWLIDSNVVLPRSKVHYRARGKCHPMAEGRITRDGIKCSCCQNVYSIGGFEHHANGHNNHRPAAASIFLENGKSLLDCQIQIMHDDRTRETTKKPLKGVYRAENDCICSVCHYGGDLILCDQCPSSFHMRCLGLEDIPEGDWFCPSCRCGICGLSKIEGAEDGKFLTCFQCEHKYHAKCLSRSSVYKSGKSPKRRFCGKSCEKIYEGLVKLLGQPVLVGMNNLSWTLLKGGIPEECDLGSTKYDFMVESYSKLNVALSVMHECFEPLQEVHSGRDLVEDVLFSRRSKLNRLNFQGFYTVLLEKNEELISVATVRVYGDKVAEIPLVGTRFQYRRLGMCRVLMDELEKRLMELGVERLVLPAVPSVLETWTTSFGFAKMTSSERSQFMDYTFLDFQDTVMCQKLLTKTRLDLVRSTENQPKPQDVVSASGGTLFDQSSSASEVYQAEGIDKSGMLDLQMVDTFAGKDDHLGNVAIDPVAMVNQATFNGEQLQNGTSPELSLEDGHLRHVAMSNGTYKYYKRRKTNKP</sequence>
<comment type="subcellular location">
    <subcellularLocation>
        <location evidence="1">Nucleus</location>
    </subcellularLocation>
</comment>
<dbReference type="Pfam" id="PF22970">
    <property type="entry name" value="DUF7028"/>
    <property type="match status" value="2"/>
</dbReference>
<dbReference type="Pfam" id="PF16135">
    <property type="entry name" value="TDBD"/>
    <property type="match status" value="1"/>
</dbReference>
<dbReference type="CDD" id="cd15532">
    <property type="entry name" value="PHD2_CHD_II"/>
    <property type="match status" value="1"/>
</dbReference>
<evidence type="ECO:0000256" key="3">
    <source>
        <dbReference type="ARBA" id="ARBA00022771"/>
    </source>
</evidence>
<evidence type="ECO:0000256" key="4">
    <source>
        <dbReference type="ARBA" id="ARBA00022833"/>
    </source>
</evidence>
<dbReference type="InterPro" id="IPR059153">
    <property type="entry name" value="NSD_PHD-1st"/>
</dbReference>
<dbReference type="InterPro" id="IPR056511">
    <property type="entry name" value="IDM1_C"/>
</dbReference>
<gene>
    <name evidence="10" type="ORF">G2W53_030086</name>
</gene>
<evidence type="ECO:0000256" key="7">
    <source>
        <dbReference type="SAM" id="MobiDB-lite"/>
    </source>
</evidence>
<dbReference type="SUPFAM" id="SSF57903">
    <property type="entry name" value="FYVE/PHD zinc finger"/>
    <property type="match status" value="1"/>
</dbReference>
<dbReference type="Proteomes" id="UP000634136">
    <property type="component" value="Unassembled WGS sequence"/>
</dbReference>
<name>A0A834T6A0_9FABA</name>
<dbReference type="InterPro" id="IPR001965">
    <property type="entry name" value="Znf_PHD"/>
</dbReference>
<dbReference type="InterPro" id="IPR019787">
    <property type="entry name" value="Znf_PHD-finger"/>
</dbReference>
<dbReference type="InterPro" id="IPR000182">
    <property type="entry name" value="GNAT_dom"/>
</dbReference>
<dbReference type="InterPro" id="IPR008395">
    <property type="entry name" value="Agenet-like_dom"/>
</dbReference>
<proteinExistence type="predicted"/>
<keyword evidence="3 6" id="KW-0863">Zinc-finger</keyword>
<dbReference type="Gene3D" id="3.30.40.10">
    <property type="entry name" value="Zinc/RING finger domain, C3HC4 (zinc finger)"/>
    <property type="match status" value="1"/>
</dbReference>
<evidence type="ECO:0000313" key="11">
    <source>
        <dbReference type="Proteomes" id="UP000634136"/>
    </source>
</evidence>
<dbReference type="GO" id="GO:0008270">
    <property type="term" value="F:zinc ion binding"/>
    <property type="evidence" value="ECO:0007669"/>
    <property type="project" value="UniProtKB-KW"/>
</dbReference>
<evidence type="ECO:0000256" key="1">
    <source>
        <dbReference type="ARBA" id="ARBA00004123"/>
    </source>
</evidence>
<dbReference type="EMBL" id="JAAIUW010000009">
    <property type="protein sequence ID" value="KAF7816117.1"/>
    <property type="molecule type" value="Genomic_DNA"/>
</dbReference>
<feature type="domain" description="N-acetyltransferase" evidence="9">
    <location>
        <begin position="1082"/>
        <end position="1227"/>
    </location>
</feature>
<evidence type="ECO:0000259" key="8">
    <source>
        <dbReference type="PROSITE" id="PS50016"/>
    </source>
</evidence>
<dbReference type="InterPro" id="IPR013083">
    <property type="entry name" value="Znf_RING/FYVE/PHD"/>
</dbReference>
<keyword evidence="2" id="KW-0479">Metal-binding</keyword>
<protein>
    <submittedName>
        <fullName evidence="10">Increased DNA methylation 1</fullName>
    </submittedName>
</protein>
<evidence type="ECO:0000259" key="9">
    <source>
        <dbReference type="PROSITE" id="PS51186"/>
    </source>
</evidence>
<organism evidence="10 11">
    <name type="scientific">Senna tora</name>
    <dbReference type="NCBI Taxonomy" id="362788"/>
    <lineage>
        <taxon>Eukaryota</taxon>
        <taxon>Viridiplantae</taxon>
        <taxon>Streptophyta</taxon>
        <taxon>Embryophyta</taxon>
        <taxon>Tracheophyta</taxon>
        <taxon>Spermatophyta</taxon>
        <taxon>Magnoliopsida</taxon>
        <taxon>eudicotyledons</taxon>
        <taxon>Gunneridae</taxon>
        <taxon>Pentapetalae</taxon>
        <taxon>rosids</taxon>
        <taxon>fabids</taxon>
        <taxon>Fabales</taxon>
        <taxon>Fabaceae</taxon>
        <taxon>Caesalpinioideae</taxon>
        <taxon>Cassia clade</taxon>
        <taxon>Senna</taxon>
    </lineage>
</organism>
<dbReference type="InterPro" id="IPR042163">
    <property type="entry name" value="PHF12"/>
</dbReference>
<feature type="region of interest" description="Disordered" evidence="7">
    <location>
        <begin position="606"/>
        <end position="637"/>
    </location>
</feature>
<dbReference type="PROSITE" id="PS51186">
    <property type="entry name" value="GNAT"/>
    <property type="match status" value="1"/>
</dbReference>
<dbReference type="Pfam" id="PF05641">
    <property type="entry name" value="Agenet"/>
    <property type="match status" value="1"/>
</dbReference>
<evidence type="ECO:0000256" key="2">
    <source>
        <dbReference type="ARBA" id="ARBA00022723"/>
    </source>
</evidence>
<evidence type="ECO:0000256" key="6">
    <source>
        <dbReference type="PROSITE-ProRule" id="PRU00146"/>
    </source>
</evidence>
<dbReference type="PANTHER" id="PTHR46309">
    <property type="entry name" value="PHD FINGER PROTEIN 12"/>
    <property type="match status" value="1"/>
</dbReference>
<dbReference type="PROSITE" id="PS50016">
    <property type="entry name" value="ZF_PHD_2"/>
    <property type="match status" value="1"/>
</dbReference>
<dbReference type="InterPro" id="IPR011011">
    <property type="entry name" value="Znf_FYVE_PHD"/>
</dbReference>
<accession>A0A834T6A0</accession>
<evidence type="ECO:0000313" key="10">
    <source>
        <dbReference type="EMBL" id="KAF7816117.1"/>
    </source>
</evidence>
<dbReference type="GO" id="GO:0003714">
    <property type="term" value="F:transcription corepressor activity"/>
    <property type="evidence" value="ECO:0007669"/>
    <property type="project" value="InterPro"/>
</dbReference>
<dbReference type="GO" id="GO:0005634">
    <property type="term" value="C:nucleus"/>
    <property type="evidence" value="ECO:0007669"/>
    <property type="project" value="UniProtKB-SubCell"/>
</dbReference>
<dbReference type="SUPFAM" id="SSF55729">
    <property type="entry name" value="Acyl-CoA N-acyltransferases (Nat)"/>
    <property type="match status" value="1"/>
</dbReference>
<dbReference type="OrthoDB" id="1903104at2759"/>
<evidence type="ECO:0000256" key="5">
    <source>
        <dbReference type="ARBA" id="ARBA00023242"/>
    </source>
</evidence>
<reference evidence="10" key="1">
    <citation type="submission" date="2020-09" db="EMBL/GenBank/DDBJ databases">
        <title>Genome-Enabled Discovery of Anthraquinone Biosynthesis in Senna tora.</title>
        <authorList>
            <person name="Kang S.-H."/>
            <person name="Pandey R.P."/>
            <person name="Lee C.-M."/>
            <person name="Sim J.-S."/>
            <person name="Jeong J.-T."/>
            <person name="Choi B.-S."/>
            <person name="Jung M."/>
            <person name="Ginzburg D."/>
            <person name="Zhao K."/>
            <person name="Won S.Y."/>
            <person name="Oh T.-J."/>
            <person name="Yu Y."/>
            <person name="Kim N.-H."/>
            <person name="Lee O.R."/>
            <person name="Lee T.-H."/>
            <person name="Bashyal P."/>
            <person name="Kim T.-S."/>
            <person name="Lee W.-H."/>
            <person name="Kawkins C."/>
            <person name="Kim C.-K."/>
            <person name="Kim J.S."/>
            <person name="Ahn B.O."/>
            <person name="Rhee S.Y."/>
            <person name="Sohng J.K."/>
        </authorList>
    </citation>
    <scope>NUCLEOTIDE SEQUENCE</scope>
    <source>
        <tissue evidence="10">Leaf</tissue>
    </source>
</reference>
<dbReference type="SMART" id="SM00249">
    <property type="entry name" value="PHD"/>
    <property type="match status" value="2"/>
</dbReference>
<dbReference type="InterPro" id="IPR016181">
    <property type="entry name" value="Acyl_CoA_acyltransferase"/>
</dbReference>
<keyword evidence="11" id="KW-1185">Reference proteome</keyword>
<keyword evidence="4" id="KW-0862">Zinc</keyword>
<keyword evidence="5" id="KW-0539">Nucleus</keyword>
<dbReference type="Gene3D" id="3.40.630.30">
    <property type="match status" value="1"/>
</dbReference>
<dbReference type="InterPro" id="IPR054292">
    <property type="entry name" value="DUF7028"/>
</dbReference>
<comment type="caution">
    <text evidence="10">The sequence shown here is derived from an EMBL/GenBank/DDBJ whole genome shotgun (WGS) entry which is preliminary data.</text>
</comment>
<dbReference type="Pfam" id="PF23209">
    <property type="entry name" value="IDM1_C"/>
    <property type="match status" value="1"/>
</dbReference>
<feature type="domain" description="PHD-type" evidence="8">
    <location>
        <begin position="928"/>
        <end position="973"/>
    </location>
</feature>
<dbReference type="PANTHER" id="PTHR46309:SF12">
    <property type="entry name" value="GB|AAC80581.1"/>
    <property type="match status" value="1"/>
</dbReference>
<feature type="compositionally biased region" description="Polar residues" evidence="7">
    <location>
        <begin position="619"/>
        <end position="628"/>
    </location>
</feature>
<dbReference type="GO" id="GO:0016747">
    <property type="term" value="F:acyltransferase activity, transferring groups other than amino-acyl groups"/>
    <property type="evidence" value="ECO:0007669"/>
    <property type="project" value="InterPro"/>
</dbReference>
<dbReference type="GO" id="GO:0006357">
    <property type="term" value="P:regulation of transcription by RNA polymerase II"/>
    <property type="evidence" value="ECO:0007669"/>
    <property type="project" value="TreeGrafter"/>
</dbReference>
<dbReference type="InterPro" id="IPR032308">
    <property type="entry name" value="TDBD"/>
</dbReference>
<dbReference type="Pfam" id="PF23011">
    <property type="entry name" value="PHD-1st_NSD"/>
    <property type="match status" value="1"/>
</dbReference>
<dbReference type="CDD" id="cd04301">
    <property type="entry name" value="NAT_SF"/>
    <property type="match status" value="1"/>
</dbReference>